<dbReference type="Proteomes" id="UP000235507">
    <property type="component" value="Unassembled WGS sequence"/>
</dbReference>
<evidence type="ECO:0000256" key="1">
    <source>
        <dbReference type="SAM" id="MobiDB-lite"/>
    </source>
</evidence>
<name>A0A8T9AM83_9HYPH</name>
<feature type="compositionally biased region" description="Basic and acidic residues" evidence="1">
    <location>
        <begin position="93"/>
        <end position="113"/>
    </location>
</feature>
<feature type="region of interest" description="Disordered" evidence="1">
    <location>
        <begin position="1"/>
        <end position="113"/>
    </location>
</feature>
<accession>A0A8T9AM83</accession>
<feature type="compositionally biased region" description="Basic and acidic residues" evidence="1">
    <location>
        <begin position="1"/>
        <end position="28"/>
    </location>
</feature>
<sequence>MSEKDRKQQGDDRGSPHRELSGARRAGDGQRGTVRNATPNEERYGIPAVGYPTTQEIGTMASKQDKKDNRLSDKEALHLAETTDVSPGQAKELAAKHGKDKAKEEAKNFKAEG</sequence>
<keyword evidence="3" id="KW-1185">Reference proteome</keyword>
<organism evidence="2 3">
    <name type="scientific">Mesorhizobium intechi</name>
    <dbReference type="NCBI Taxonomy" id="537601"/>
    <lineage>
        <taxon>Bacteria</taxon>
        <taxon>Pseudomonadati</taxon>
        <taxon>Pseudomonadota</taxon>
        <taxon>Alphaproteobacteria</taxon>
        <taxon>Hyphomicrobiales</taxon>
        <taxon>Phyllobacteriaceae</taxon>
        <taxon>Mesorhizobium</taxon>
    </lineage>
</organism>
<comment type="caution">
    <text evidence="2">The sequence shown here is derived from an EMBL/GenBank/DDBJ whole genome shotgun (WGS) entry which is preliminary data.</text>
</comment>
<dbReference type="EMBL" id="PNOT02000247">
    <property type="protein sequence ID" value="TSE05722.1"/>
    <property type="molecule type" value="Genomic_DNA"/>
</dbReference>
<dbReference type="AlphaFoldDB" id="A0A8T9AM83"/>
<reference evidence="2" key="1">
    <citation type="submission" date="2019-07" db="EMBL/GenBank/DDBJ databases">
        <title>Mesorhizobum intechiensis sp. nov. isolated from nodules of Lotus tenuis growing in lowlands of the Flooding Pampa, Argentina.</title>
        <authorList>
            <person name="Estrella M.J."/>
            <person name="Torres Tejerizo G.A."/>
            <person name="Cumpa Velazquez L.M."/>
            <person name="Fontana F."/>
            <person name="Hansen L."/>
            <person name="Pistorio M."/>
            <person name="Sannazzaro A.I."/>
        </authorList>
    </citation>
    <scope>NUCLEOTIDE SEQUENCE</scope>
    <source>
        <strain evidence="2">BD68</strain>
    </source>
</reference>
<protein>
    <recommendedName>
        <fullName evidence="4">DUF3606 domain-containing protein</fullName>
    </recommendedName>
</protein>
<feature type="compositionally biased region" description="Basic and acidic residues" evidence="1">
    <location>
        <begin position="63"/>
        <end position="78"/>
    </location>
</feature>
<evidence type="ECO:0008006" key="4">
    <source>
        <dbReference type="Google" id="ProtNLM"/>
    </source>
</evidence>
<dbReference type="OrthoDB" id="8087298at2"/>
<dbReference type="RefSeq" id="WP_143976262.1">
    <property type="nucleotide sequence ID" value="NZ_PNOT02000247.1"/>
</dbReference>
<evidence type="ECO:0000313" key="2">
    <source>
        <dbReference type="EMBL" id="TSE05722.1"/>
    </source>
</evidence>
<proteinExistence type="predicted"/>
<evidence type="ECO:0000313" key="3">
    <source>
        <dbReference type="Proteomes" id="UP000235507"/>
    </source>
</evidence>
<gene>
    <name evidence="2" type="ORF">C1D09_021825</name>
</gene>